<dbReference type="RefSeq" id="WP_072362355.1">
    <property type="nucleotide sequence ID" value="NZ_CBHWAX010000184.1"/>
</dbReference>
<feature type="domain" description="PAS" evidence="8">
    <location>
        <begin position="10"/>
        <end position="55"/>
    </location>
</feature>
<dbReference type="CDD" id="cd00082">
    <property type="entry name" value="HisKA"/>
    <property type="match status" value="1"/>
</dbReference>
<proteinExistence type="predicted"/>
<dbReference type="InterPro" id="IPR003594">
    <property type="entry name" value="HATPase_dom"/>
</dbReference>
<evidence type="ECO:0000259" key="7">
    <source>
        <dbReference type="PROSITE" id="PS50109"/>
    </source>
</evidence>
<organism evidence="9 11">
    <name type="scientific">Chitinophaga sancti</name>
    <dbReference type="NCBI Taxonomy" id="1004"/>
    <lineage>
        <taxon>Bacteria</taxon>
        <taxon>Pseudomonadati</taxon>
        <taxon>Bacteroidota</taxon>
        <taxon>Chitinophagia</taxon>
        <taxon>Chitinophagales</taxon>
        <taxon>Chitinophagaceae</taxon>
        <taxon>Chitinophaga</taxon>
    </lineage>
</organism>
<dbReference type="InterPro" id="IPR036097">
    <property type="entry name" value="HisK_dim/P_sf"/>
</dbReference>
<keyword evidence="4 10" id="KW-0808">Transferase</keyword>
<dbReference type="EMBL" id="CP140154">
    <property type="protein sequence ID" value="WQG90062.1"/>
    <property type="molecule type" value="Genomic_DNA"/>
</dbReference>
<dbReference type="Gene3D" id="3.30.565.10">
    <property type="entry name" value="Histidine kinase-like ATPase, C-terminal domain"/>
    <property type="match status" value="1"/>
</dbReference>
<keyword evidence="3" id="KW-0597">Phosphoprotein</keyword>
<comment type="catalytic activity">
    <reaction evidence="1">
        <text>ATP + protein L-histidine = ADP + protein N-phospho-L-histidine.</text>
        <dbReference type="EC" id="2.7.13.3"/>
    </reaction>
</comment>
<dbReference type="PANTHER" id="PTHR43711">
    <property type="entry name" value="TWO-COMPONENT HISTIDINE KINASE"/>
    <property type="match status" value="1"/>
</dbReference>
<evidence type="ECO:0000313" key="11">
    <source>
        <dbReference type="Proteomes" id="UP000183788"/>
    </source>
</evidence>
<dbReference type="Proteomes" id="UP001326715">
    <property type="component" value="Chromosome"/>
</dbReference>
<keyword evidence="5 10" id="KW-0418">Kinase</keyword>
<dbReference type="SUPFAM" id="SSF55785">
    <property type="entry name" value="PYP-like sensor domain (PAS domain)"/>
    <property type="match status" value="1"/>
</dbReference>
<dbReference type="PANTHER" id="PTHR43711:SF26">
    <property type="entry name" value="SENSOR HISTIDINE KINASE RCSC"/>
    <property type="match status" value="1"/>
</dbReference>
<protein>
    <recommendedName>
        <fullName evidence="2">histidine kinase</fullName>
        <ecNumber evidence="2">2.7.13.3</ecNumber>
    </recommendedName>
</protein>
<dbReference type="InterPro" id="IPR004358">
    <property type="entry name" value="Sig_transdc_His_kin-like_C"/>
</dbReference>
<dbReference type="PROSITE" id="PS50112">
    <property type="entry name" value="PAS"/>
    <property type="match status" value="1"/>
</dbReference>
<dbReference type="Pfam" id="PF13426">
    <property type="entry name" value="PAS_9"/>
    <property type="match status" value="1"/>
</dbReference>
<dbReference type="Pfam" id="PF00512">
    <property type="entry name" value="HisKA"/>
    <property type="match status" value="1"/>
</dbReference>
<dbReference type="NCBIfam" id="TIGR00229">
    <property type="entry name" value="sensory_box"/>
    <property type="match status" value="1"/>
</dbReference>
<dbReference type="InterPro" id="IPR050736">
    <property type="entry name" value="Sensor_HK_Regulatory"/>
</dbReference>
<accession>A0A1K1R3B2</accession>
<keyword evidence="6" id="KW-0902">Two-component regulatory system</keyword>
<dbReference type="EMBL" id="FPIZ01000010">
    <property type="protein sequence ID" value="SFW66509.1"/>
    <property type="molecule type" value="Genomic_DNA"/>
</dbReference>
<evidence type="ECO:0000313" key="9">
    <source>
        <dbReference type="EMBL" id="SFW66509.1"/>
    </source>
</evidence>
<evidence type="ECO:0000256" key="2">
    <source>
        <dbReference type="ARBA" id="ARBA00012438"/>
    </source>
</evidence>
<dbReference type="SUPFAM" id="SSF55874">
    <property type="entry name" value="ATPase domain of HSP90 chaperone/DNA topoisomerase II/histidine kinase"/>
    <property type="match status" value="1"/>
</dbReference>
<dbReference type="Proteomes" id="UP000183788">
    <property type="component" value="Unassembled WGS sequence"/>
</dbReference>
<dbReference type="AlphaFoldDB" id="A0A1K1R3B2"/>
<dbReference type="InterPro" id="IPR000014">
    <property type="entry name" value="PAS"/>
</dbReference>
<sequence length="381" mass="43027">MNNKIGFDVLFNNATIGIIVTDDKGRIILANPFLLNQFGYKEDEVLGQLIELLVPTRYQHKHVHHRDGFNKHPRNRPMGAGLELFGRRKDGSEFAVEVSLGNYNTEAGHFVIAFVSDISARKASEQALINLNAELELKVDERTRALSEMLEKEKGLNELKSRFVTMASHEFRTPLSTILSSIFLIAKYETTEEQPKRYKHIERIKSAVNMLTDILNDFLSVGKIEEGAIQVRISEFDIKAHIENILSELVGLLRPGQEIEYSHIGHTILTLDPVLLKHITINLVSNAIKFSPSGKPVFLTTSYVGGELVLSVKDHGVGISFEDQQHLFERFFRGENVSNIQGTGLGLHIVAKYTELMNGRIECISELDRGTEFRITFRPFV</sequence>
<reference evidence="9 11" key="1">
    <citation type="submission" date="2016-11" db="EMBL/GenBank/DDBJ databases">
        <authorList>
            <person name="Jaros S."/>
            <person name="Januszkiewicz K."/>
            <person name="Wedrychowicz H."/>
        </authorList>
    </citation>
    <scope>NUCLEOTIDE SEQUENCE [LARGE SCALE GENOMIC DNA]</scope>
    <source>
        <strain evidence="9 11">DSM 784</strain>
    </source>
</reference>
<dbReference type="SUPFAM" id="SSF47384">
    <property type="entry name" value="Homodimeric domain of signal transducing histidine kinase"/>
    <property type="match status" value="1"/>
</dbReference>
<dbReference type="CDD" id="cd00075">
    <property type="entry name" value="HATPase"/>
    <property type="match status" value="1"/>
</dbReference>
<dbReference type="PRINTS" id="PR00344">
    <property type="entry name" value="BCTRLSENSOR"/>
</dbReference>
<evidence type="ECO:0000256" key="5">
    <source>
        <dbReference type="ARBA" id="ARBA00022777"/>
    </source>
</evidence>
<dbReference type="STRING" id="1004.SAMN05661012_03327"/>
<dbReference type="InterPro" id="IPR036890">
    <property type="entry name" value="HATPase_C_sf"/>
</dbReference>
<dbReference type="Gene3D" id="1.10.287.130">
    <property type="match status" value="1"/>
</dbReference>
<evidence type="ECO:0000313" key="10">
    <source>
        <dbReference type="EMBL" id="WQG90062.1"/>
    </source>
</evidence>
<dbReference type="SMART" id="SM00091">
    <property type="entry name" value="PAS"/>
    <property type="match status" value="1"/>
</dbReference>
<evidence type="ECO:0000259" key="8">
    <source>
        <dbReference type="PROSITE" id="PS50112"/>
    </source>
</evidence>
<dbReference type="InterPro" id="IPR035965">
    <property type="entry name" value="PAS-like_dom_sf"/>
</dbReference>
<evidence type="ECO:0000256" key="3">
    <source>
        <dbReference type="ARBA" id="ARBA00022553"/>
    </source>
</evidence>
<dbReference type="GO" id="GO:0000155">
    <property type="term" value="F:phosphorelay sensor kinase activity"/>
    <property type="evidence" value="ECO:0007669"/>
    <property type="project" value="InterPro"/>
</dbReference>
<keyword evidence="12" id="KW-1185">Reference proteome</keyword>
<dbReference type="InterPro" id="IPR005467">
    <property type="entry name" value="His_kinase_dom"/>
</dbReference>
<dbReference type="CDD" id="cd00130">
    <property type="entry name" value="PAS"/>
    <property type="match status" value="1"/>
</dbReference>
<dbReference type="EC" id="2.7.13.3" evidence="2"/>
<name>A0A1K1R3B2_9BACT</name>
<dbReference type="Gene3D" id="3.30.450.20">
    <property type="entry name" value="PAS domain"/>
    <property type="match status" value="1"/>
</dbReference>
<feature type="domain" description="Histidine kinase" evidence="7">
    <location>
        <begin position="166"/>
        <end position="381"/>
    </location>
</feature>
<dbReference type="SMART" id="SM00387">
    <property type="entry name" value="HATPase_c"/>
    <property type="match status" value="1"/>
</dbReference>
<dbReference type="PROSITE" id="PS50109">
    <property type="entry name" value="HIS_KIN"/>
    <property type="match status" value="1"/>
</dbReference>
<evidence type="ECO:0000256" key="6">
    <source>
        <dbReference type="ARBA" id="ARBA00023012"/>
    </source>
</evidence>
<reference evidence="10 12" key="2">
    <citation type="submission" date="2023-11" db="EMBL/GenBank/DDBJ databases">
        <title>MicrobeMod: A computational toolkit for identifying prokaryotic methylation and restriction-modification with nanopore sequencing.</title>
        <authorList>
            <person name="Crits-Christoph A."/>
            <person name="Kang S.C."/>
            <person name="Lee H."/>
            <person name="Ostrov N."/>
        </authorList>
    </citation>
    <scope>NUCLEOTIDE SEQUENCE [LARGE SCALE GENOMIC DNA]</scope>
    <source>
        <strain evidence="10 12">ATCC 23090</strain>
    </source>
</reference>
<dbReference type="Pfam" id="PF02518">
    <property type="entry name" value="HATPase_c"/>
    <property type="match status" value="1"/>
</dbReference>
<dbReference type="GO" id="GO:0006355">
    <property type="term" value="P:regulation of DNA-templated transcription"/>
    <property type="evidence" value="ECO:0007669"/>
    <property type="project" value="InterPro"/>
</dbReference>
<evidence type="ECO:0000313" key="12">
    <source>
        <dbReference type="Proteomes" id="UP001326715"/>
    </source>
</evidence>
<evidence type="ECO:0000256" key="1">
    <source>
        <dbReference type="ARBA" id="ARBA00000085"/>
    </source>
</evidence>
<evidence type="ECO:0000256" key="4">
    <source>
        <dbReference type="ARBA" id="ARBA00022679"/>
    </source>
</evidence>
<dbReference type="InterPro" id="IPR003661">
    <property type="entry name" value="HisK_dim/P_dom"/>
</dbReference>
<dbReference type="SMART" id="SM00388">
    <property type="entry name" value="HisKA"/>
    <property type="match status" value="1"/>
</dbReference>
<gene>
    <name evidence="9" type="ORF">SAMN05661012_03327</name>
    <name evidence="10" type="ORF">SR876_01025</name>
</gene>
<dbReference type="OrthoDB" id="9808408at2"/>